<dbReference type="Proteomes" id="UP000054567">
    <property type="component" value="Unassembled WGS sequence"/>
</dbReference>
<accession>A0A0J6FBD4</accession>
<dbReference type="EMBL" id="DS268110">
    <property type="protein sequence ID" value="KMM67558.1"/>
    <property type="molecule type" value="Genomic_DNA"/>
</dbReference>
<dbReference type="AlphaFoldDB" id="A0A0J6FBD4"/>
<feature type="region of interest" description="Disordered" evidence="1">
    <location>
        <begin position="1"/>
        <end position="31"/>
    </location>
</feature>
<feature type="compositionally biased region" description="Polar residues" evidence="1">
    <location>
        <begin position="1"/>
        <end position="21"/>
    </location>
</feature>
<feature type="region of interest" description="Disordered" evidence="1">
    <location>
        <begin position="400"/>
        <end position="504"/>
    </location>
</feature>
<reference evidence="3" key="2">
    <citation type="journal article" date="2009" name="Genome Res.">
        <title>Comparative genomic analyses of the human fungal pathogens Coccidioides and their relatives.</title>
        <authorList>
            <person name="Sharpton T.J."/>
            <person name="Stajich J.E."/>
            <person name="Rounsley S.D."/>
            <person name="Gardner M.J."/>
            <person name="Wortman J.R."/>
            <person name="Jordar V.S."/>
            <person name="Maiti R."/>
            <person name="Kodira C.D."/>
            <person name="Neafsey D.E."/>
            <person name="Zeng Q."/>
            <person name="Hung C.-Y."/>
            <person name="McMahan C."/>
            <person name="Muszewska A."/>
            <person name="Grynberg M."/>
            <person name="Mandel M.A."/>
            <person name="Kellner E.M."/>
            <person name="Barker B.M."/>
            <person name="Galgiani J.N."/>
            <person name="Orbach M.J."/>
            <person name="Kirkland T.N."/>
            <person name="Cole G.T."/>
            <person name="Henn M.R."/>
            <person name="Birren B.W."/>
            <person name="Taylor J.W."/>
        </authorList>
    </citation>
    <scope>NUCLEOTIDE SEQUENCE [LARGE SCALE GENOMIC DNA]</scope>
    <source>
        <strain evidence="3">RMSCC 3488</strain>
    </source>
</reference>
<gene>
    <name evidence="2" type="ORF">CPAG_03892</name>
</gene>
<reference evidence="3" key="3">
    <citation type="journal article" date="2010" name="Genome Res.">
        <title>Population genomic sequencing of Coccidioides fungi reveals recent hybridization and transposon control.</title>
        <authorList>
            <person name="Neafsey D.E."/>
            <person name="Barker B.M."/>
            <person name="Sharpton T.J."/>
            <person name="Stajich J.E."/>
            <person name="Park D.J."/>
            <person name="Whiston E."/>
            <person name="Hung C.-Y."/>
            <person name="McMahan C."/>
            <person name="White J."/>
            <person name="Sykes S."/>
            <person name="Heiman D."/>
            <person name="Young S."/>
            <person name="Zeng Q."/>
            <person name="Abouelleil A."/>
            <person name="Aftuck L."/>
            <person name="Bessette D."/>
            <person name="Brown A."/>
            <person name="FitzGerald M."/>
            <person name="Lui A."/>
            <person name="Macdonald J.P."/>
            <person name="Priest M."/>
            <person name="Orbach M.J."/>
            <person name="Galgiani J.N."/>
            <person name="Kirkland T.N."/>
            <person name="Cole G.T."/>
            <person name="Birren B.W."/>
            <person name="Henn M.R."/>
            <person name="Taylor J.W."/>
            <person name="Rounsley S.D."/>
        </authorList>
    </citation>
    <scope>NUCLEOTIDE SEQUENCE [LARGE SCALE GENOMIC DNA]</scope>
    <source>
        <strain evidence="3">RMSCC 3488</strain>
    </source>
</reference>
<evidence type="ECO:0000313" key="3">
    <source>
        <dbReference type="Proteomes" id="UP000054567"/>
    </source>
</evidence>
<name>A0A0J6FBD4_COCPO</name>
<feature type="compositionally biased region" description="Basic and acidic residues" evidence="1">
    <location>
        <begin position="447"/>
        <end position="476"/>
    </location>
</feature>
<evidence type="ECO:0000256" key="1">
    <source>
        <dbReference type="SAM" id="MobiDB-lite"/>
    </source>
</evidence>
<feature type="compositionally biased region" description="Polar residues" evidence="1">
    <location>
        <begin position="101"/>
        <end position="110"/>
    </location>
</feature>
<organism evidence="2 3">
    <name type="scientific">Coccidioides posadasii RMSCC 3488</name>
    <dbReference type="NCBI Taxonomy" id="454284"/>
    <lineage>
        <taxon>Eukaryota</taxon>
        <taxon>Fungi</taxon>
        <taxon>Dikarya</taxon>
        <taxon>Ascomycota</taxon>
        <taxon>Pezizomycotina</taxon>
        <taxon>Eurotiomycetes</taxon>
        <taxon>Eurotiomycetidae</taxon>
        <taxon>Onygenales</taxon>
        <taxon>Onygenaceae</taxon>
        <taxon>Coccidioides</taxon>
    </lineage>
</organism>
<evidence type="ECO:0000313" key="2">
    <source>
        <dbReference type="EMBL" id="KMM67558.1"/>
    </source>
</evidence>
<protein>
    <submittedName>
        <fullName evidence="2">Uncharacterized protein</fullName>
    </submittedName>
</protein>
<dbReference type="VEuPathDB" id="FungiDB:CPAG_03892"/>
<reference evidence="2 3" key="1">
    <citation type="submission" date="2007-06" db="EMBL/GenBank/DDBJ databases">
        <title>The Genome Sequence of Coccidioides posadasii RMSCC_3488.</title>
        <authorList>
            <consortium name="Coccidioides Genome Resources Consortium"/>
            <consortium name="The Broad Institute Genome Sequencing Platform"/>
            <person name="Henn M.R."/>
            <person name="Sykes S."/>
            <person name="Young S."/>
            <person name="Jaffe D."/>
            <person name="Berlin A."/>
            <person name="Alvarez P."/>
            <person name="Butler J."/>
            <person name="Gnerre S."/>
            <person name="Grabherr M."/>
            <person name="Mauceli E."/>
            <person name="Brockman W."/>
            <person name="Kodira C."/>
            <person name="Alvarado L."/>
            <person name="Zeng Q."/>
            <person name="Crawford M."/>
            <person name="Antoine C."/>
            <person name="Devon K."/>
            <person name="Galgiani J."/>
            <person name="Orsborn K."/>
            <person name="Lewis M.L."/>
            <person name="Nusbaum C."/>
            <person name="Galagan J."/>
            <person name="Birren B."/>
        </authorList>
    </citation>
    <scope>NUCLEOTIDE SEQUENCE [LARGE SCALE GENOMIC DNA]</scope>
    <source>
        <strain evidence="2 3">RMSCC 3488</strain>
    </source>
</reference>
<dbReference type="OrthoDB" id="4586300at2759"/>
<feature type="compositionally biased region" description="Low complexity" evidence="1">
    <location>
        <begin position="417"/>
        <end position="428"/>
    </location>
</feature>
<feature type="region of interest" description="Disordered" evidence="1">
    <location>
        <begin position="92"/>
        <end position="119"/>
    </location>
</feature>
<proteinExistence type="predicted"/>
<feature type="compositionally biased region" description="Basic and acidic residues" evidence="1">
    <location>
        <begin position="291"/>
        <end position="302"/>
    </location>
</feature>
<sequence>MAPSNNDENRPSNGQHAPTQRNDARPKQPEDNPFIAFRRYADEHISSLLQSITGLPSIIFPPSSRDWLIFNDEELNQLMRNWRRVADEELNKSNNRDSHGSNRFTDLGNNENREDRSIQGHADPWGVRAHRYSSHAFPCSVFDAVFDSHLPFAPSPFFSETSPLRNPFFFDIMSPAISAGWPMSYILLSPYSPLHLERQQHQPSRKASDHGLVFWASSLLPTHPDDHTTEPHWRDAFEDLLRIENGKEMLDRSAMVQNKEESGKDWLAGMIKRGSLGSSWKHVHGEGGRPDYFKYSHEDRSSSTKVLQPDLEQRDEENGGNDKGFTELDLYDEFLHDVSHDDDRTRQSPLLSIIVKMRERQRKELEELRRLWEDTDRTDGMGNMKELYDTETELDHYERQFSGTSQTPPANPETESKSSTIVSTVTTTQRRMLPDGTVKTKTVINKRFADGREESVETEEISNREQSYQKHPDASKGSDTGNTSNTEANSPSDKHKRSGWFWRD</sequence>
<feature type="compositionally biased region" description="Polar residues" evidence="1">
    <location>
        <begin position="477"/>
        <end position="491"/>
    </location>
</feature>
<feature type="region of interest" description="Disordered" evidence="1">
    <location>
        <begin position="291"/>
        <end position="325"/>
    </location>
</feature>